<feature type="transmembrane region" description="Helical" evidence="6">
    <location>
        <begin position="32"/>
        <end position="61"/>
    </location>
</feature>
<comment type="subcellular location">
    <subcellularLocation>
        <location evidence="1">Cell membrane</location>
        <topology evidence="1">Multi-pass membrane protein</topology>
    </subcellularLocation>
</comment>
<dbReference type="InterPro" id="IPR004477">
    <property type="entry name" value="ComEC_N"/>
</dbReference>
<feature type="domain" description="ComEC/Rec2-related protein" evidence="7">
    <location>
        <begin position="198"/>
        <end position="459"/>
    </location>
</feature>
<protein>
    <submittedName>
        <fullName evidence="8">ComEC/Rec2 family competence protein</fullName>
    </submittedName>
</protein>
<feature type="transmembrane region" description="Helical" evidence="6">
    <location>
        <begin position="348"/>
        <end position="371"/>
    </location>
</feature>
<evidence type="ECO:0000256" key="3">
    <source>
        <dbReference type="ARBA" id="ARBA00022692"/>
    </source>
</evidence>
<reference evidence="8 9" key="1">
    <citation type="submission" date="2019-08" db="EMBL/GenBank/DDBJ databases">
        <title>Highly reduced genomes of protist endosymbionts show evolutionary convergence.</title>
        <authorList>
            <person name="George E."/>
            <person name="Husnik F."/>
            <person name="Tashyreva D."/>
            <person name="Prokopchuk G."/>
            <person name="Horak A."/>
            <person name="Kwong W.K."/>
            <person name="Lukes J."/>
            <person name="Keeling P.J."/>
        </authorList>
    </citation>
    <scope>NUCLEOTIDE SEQUENCE [LARGE SCALE GENOMIC DNA]</scope>
    <source>
        <strain evidence="8">1605</strain>
    </source>
</reference>
<dbReference type="AlphaFoldDB" id="A0A5C0UDM1"/>
<evidence type="ECO:0000256" key="1">
    <source>
        <dbReference type="ARBA" id="ARBA00004651"/>
    </source>
</evidence>
<accession>A0A5C0UDM1</accession>
<gene>
    <name evidence="8" type="ORF">FZC35_01930</name>
</gene>
<keyword evidence="3 6" id="KW-0812">Transmembrane</keyword>
<dbReference type="NCBIfam" id="TIGR00360">
    <property type="entry name" value="ComEC_N-term"/>
    <property type="match status" value="1"/>
</dbReference>
<dbReference type="KEGG" id="cip:FZC35_01930"/>
<dbReference type="PANTHER" id="PTHR30619">
    <property type="entry name" value="DNA INTERNALIZATION/COMPETENCE PROTEIN COMEC/REC2"/>
    <property type="match status" value="1"/>
</dbReference>
<keyword evidence="4 6" id="KW-1133">Transmembrane helix</keyword>
<feature type="transmembrane region" description="Helical" evidence="6">
    <location>
        <begin position="282"/>
        <end position="299"/>
    </location>
</feature>
<organism evidence="8 9">
    <name type="scientific">Candidatus Cytomitobacter indipagum</name>
    <dbReference type="NCBI Taxonomy" id="2601575"/>
    <lineage>
        <taxon>Bacteria</taxon>
        <taxon>Pseudomonadati</taxon>
        <taxon>Pseudomonadota</taxon>
        <taxon>Alphaproteobacteria</taxon>
        <taxon>Holosporales</taxon>
        <taxon>Holosporaceae</taxon>
        <taxon>Candidatus Cytomitobacter</taxon>
    </lineage>
</organism>
<dbReference type="Proteomes" id="UP000325155">
    <property type="component" value="Chromosome"/>
</dbReference>
<evidence type="ECO:0000259" key="7">
    <source>
        <dbReference type="Pfam" id="PF03772"/>
    </source>
</evidence>
<evidence type="ECO:0000313" key="8">
    <source>
        <dbReference type="EMBL" id="QEK38126.1"/>
    </source>
</evidence>
<evidence type="ECO:0000256" key="2">
    <source>
        <dbReference type="ARBA" id="ARBA00022475"/>
    </source>
</evidence>
<dbReference type="OrthoDB" id="9790149at2"/>
<feature type="transmembrane region" description="Helical" evidence="6">
    <location>
        <begin position="7"/>
        <end position="26"/>
    </location>
</feature>
<keyword evidence="2" id="KW-1003">Cell membrane</keyword>
<dbReference type="GO" id="GO:0005886">
    <property type="term" value="C:plasma membrane"/>
    <property type="evidence" value="ECO:0007669"/>
    <property type="project" value="UniProtKB-SubCell"/>
</dbReference>
<evidence type="ECO:0000313" key="9">
    <source>
        <dbReference type="Proteomes" id="UP000325155"/>
    </source>
</evidence>
<feature type="transmembrane region" description="Helical" evidence="6">
    <location>
        <begin position="323"/>
        <end position="341"/>
    </location>
</feature>
<name>A0A5C0UDM1_9PROT</name>
<evidence type="ECO:0000256" key="6">
    <source>
        <dbReference type="SAM" id="Phobius"/>
    </source>
</evidence>
<feature type="transmembrane region" description="Helical" evidence="6">
    <location>
        <begin position="253"/>
        <end position="275"/>
    </location>
</feature>
<dbReference type="InterPro" id="IPR052159">
    <property type="entry name" value="Competence_DNA_uptake"/>
</dbReference>
<dbReference type="EMBL" id="CP043315">
    <property type="protein sequence ID" value="QEK38126.1"/>
    <property type="molecule type" value="Genomic_DNA"/>
</dbReference>
<feature type="transmembrane region" description="Helical" evidence="6">
    <location>
        <begin position="221"/>
        <end position="241"/>
    </location>
</feature>
<evidence type="ECO:0000256" key="4">
    <source>
        <dbReference type="ARBA" id="ARBA00022989"/>
    </source>
</evidence>
<evidence type="ECO:0000256" key="5">
    <source>
        <dbReference type="ARBA" id="ARBA00023136"/>
    </source>
</evidence>
<feature type="transmembrane region" description="Helical" evidence="6">
    <location>
        <begin position="377"/>
        <end position="402"/>
    </location>
</feature>
<feature type="transmembrane region" description="Helical" evidence="6">
    <location>
        <begin position="439"/>
        <end position="458"/>
    </location>
</feature>
<proteinExistence type="predicted"/>
<feature type="transmembrane region" description="Helical" evidence="6">
    <location>
        <begin position="409"/>
        <end position="427"/>
    </location>
</feature>
<dbReference type="Pfam" id="PF03772">
    <property type="entry name" value="Competence"/>
    <property type="match status" value="1"/>
</dbReference>
<dbReference type="PANTHER" id="PTHR30619:SF1">
    <property type="entry name" value="RECOMBINATION PROTEIN 2"/>
    <property type="match status" value="1"/>
</dbReference>
<keyword evidence="9" id="KW-1185">Reference proteome</keyword>
<sequence>MIPIYQYQLFWVILGQMIGIASYIAIPNPSLFFILIPFSLMYFLRKSIYLFFLIGLAIGFTRITHRINVLRYEKPQFTHFNGKIEKAHKSKNGYSSLIKLNDTQKYIRVKINDEYISELNFKKGSNISGNIKLYDVPSPCLSEAKDIRYREYFSQIISYGNAYNISIIPQSNSFFQDKIESSIKDNFHHPESTIFQTILLGKSSEIPYEIKESFQNSSISHLLAISGLHIGMIMLFFYAIIRWAIYFCVYRLYIMPIVSISKIFAICGAILYLSLIEISISSIRSIIMAIFPIISYFSHRKTVSSHGLMSSIFILLSIWPESLLYPSFQFSCAAVFGLISFKSNFKNYFAQIAFSTLICSIITLPLTIYWFNQAPIQPFLANMICIPIMFIIMSLTVLWLLLFKFGMSFLILNKSISLLISLLIYLSRIFSNLLNSVLLFHQISWISTSLCMISFLIMTNEKYRKISLILFIPFVIEIFNKPNNMFVISRSGEVAILQDGILHAKEENFTTNCWAKTLGAKLSIDNMVKSSVKFTYKRDRRNNRRIHSIKLNNGHGYTLSKQDLNDCPCKIKLF</sequence>
<keyword evidence="5 6" id="KW-0472">Membrane</keyword>